<dbReference type="InterPro" id="IPR036426">
    <property type="entry name" value="Bulb-type_lectin_dom_sf"/>
</dbReference>
<keyword evidence="6" id="KW-0732">Signal</keyword>
<dbReference type="GO" id="GO:0004674">
    <property type="term" value="F:protein serine/threonine kinase activity"/>
    <property type="evidence" value="ECO:0007669"/>
    <property type="project" value="UniProtKB-KW"/>
</dbReference>
<keyword evidence="15" id="KW-0675">Receptor</keyword>
<dbReference type="PROSITE" id="PS50011">
    <property type="entry name" value="PROTEIN_KINASE_DOM"/>
    <property type="match status" value="1"/>
</dbReference>
<keyword evidence="8" id="KW-0677">Repeat</keyword>
<comment type="catalytic activity">
    <reaction evidence="17 19">
        <text>L-threonyl-[protein] + ATP = O-phospho-L-threonyl-[protein] + ADP + H(+)</text>
        <dbReference type="Rhea" id="RHEA:46608"/>
        <dbReference type="Rhea" id="RHEA-COMP:11060"/>
        <dbReference type="Rhea" id="RHEA-COMP:11605"/>
        <dbReference type="ChEBI" id="CHEBI:15378"/>
        <dbReference type="ChEBI" id="CHEBI:30013"/>
        <dbReference type="ChEBI" id="CHEBI:30616"/>
        <dbReference type="ChEBI" id="CHEBI:61977"/>
        <dbReference type="ChEBI" id="CHEBI:456216"/>
        <dbReference type="EC" id="2.7.11.1"/>
    </reaction>
</comment>
<proteinExistence type="inferred from homology"/>
<dbReference type="FunFam" id="1.10.510.10:FF:000846">
    <property type="entry name" value="G-type lectin S-receptor-like serine/threonine-protein kinase SD3-1"/>
    <property type="match status" value="1"/>
</dbReference>
<dbReference type="InterPro" id="IPR001480">
    <property type="entry name" value="Bulb-type_lectin_dom"/>
</dbReference>
<dbReference type="SMART" id="SM00108">
    <property type="entry name" value="B_lectin"/>
    <property type="match status" value="1"/>
</dbReference>
<feature type="transmembrane region" description="Helical" evidence="21">
    <location>
        <begin position="508"/>
        <end position="531"/>
    </location>
</feature>
<dbReference type="FunFam" id="2.90.10.10:FF:000032">
    <property type="entry name" value="G-type lectin S-receptor-like serine/threonine-protein kinase SD3-1"/>
    <property type="match status" value="1"/>
</dbReference>
<dbReference type="FunFam" id="2.90.10.10:FF:000016">
    <property type="entry name" value="G-type lectin S-receptor-like serine/threonine-protein kinase"/>
    <property type="match status" value="1"/>
</dbReference>
<dbReference type="SMART" id="SM00473">
    <property type="entry name" value="PAN_AP"/>
    <property type="match status" value="1"/>
</dbReference>
<dbReference type="Gene3D" id="3.50.4.10">
    <property type="entry name" value="Hepatocyte Growth Factor"/>
    <property type="match status" value="1"/>
</dbReference>
<keyword evidence="2" id="KW-1003">Cell membrane</keyword>
<comment type="caution">
    <text evidence="25">The sequence shown here is derived from an EMBL/GenBank/DDBJ whole genome shotgun (WGS) entry which is preliminary data.</text>
</comment>
<dbReference type="PANTHER" id="PTHR47974">
    <property type="entry name" value="OS07G0415500 PROTEIN"/>
    <property type="match status" value="1"/>
</dbReference>
<dbReference type="PIRSF" id="PIRSF000641">
    <property type="entry name" value="SRK"/>
    <property type="match status" value="1"/>
</dbReference>
<evidence type="ECO:0000256" key="21">
    <source>
        <dbReference type="SAM" id="Phobius"/>
    </source>
</evidence>
<evidence type="ECO:0000259" key="23">
    <source>
        <dbReference type="PROSITE" id="PS50927"/>
    </source>
</evidence>
<evidence type="ECO:0000259" key="24">
    <source>
        <dbReference type="PROSITE" id="PS50948"/>
    </source>
</evidence>
<dbReference type="SUPFAM" id="SSF51110">
    <property type="entry name" value="alpha-D-mannose-specific plant lectins"/>
    <property type="match status" value="2"/>
</dbReference>
<keyword evidence="10 19" id="KW-0418">Kinase</keyword>
<evidence type="ECO:0000256" key="19">
    <source>
        <dbReference type="PIRNR" id="PIRNR000641"/>
    </source>
</evidence>
<dbReference type="Pfam" id="PF00024">
    <property type="entry name" value="PAN_1"/>
    <property type="match status" value="1"/>
</dbReference>
<dbReference type="InterPro" id="IPR003609">
    <property type="entry name" value="Pan_app"/>
</dbReference>
<dbReference type="PROSITE" id="PS50927">
    <property type="entry name" value="BULB_LECTIN"/>
    <property type="match status" value="1"/>
</dbReference>
<protein>
    <recommendedName>
        <fullName evidence="19">Receptor-like serine/threonine-protein kinase</fullName>
        <ecNumber evidence="19">2.7.11.1</ecNumber>
    </recommendedName>
</protein>
<evidence type="ECO:0000256" key="20">
    <source>
        <dbReference type="SAM" id="MobiDB-lite"/>
    </source>
</evidence>
<dbReference type="Gene3D" id="2.90.10.10">
    <property type="entry name" value="Bulb-type lectin domain"/>
    <property type="match status" value="2"/>
</dbReference>
<evidence type="ECO:0000256" key="3">
    <source>
        <dbReference type="ARBA" id="ARBA00022527"/>
    </source>
</evidence>
<evidence type="ECO:0000256" key="1">
    <source>
        <dbReference type="ARBA" id="ARBA00004251"/>
    </source>
</evidence>
<keyword evidence="11 19" id="KW-0067">ATP-binding</keyword>
<evidence type="ECO:0000256" key="11">
    <source>
        <dbReference type="ARBA" id="ARBA00022840"/>
    </source>
</evidence>
<evidence type="ECO:0000256" key="12">
    <source>
        <dbReference type="ARBA" id="ARBA00022989"/>
    </source>
</evidence>
<evidence type="ECO:0000256" key="15">
    <source>
        <dbReference type="ARBA" id="ARBA00023170"/>
    </source>
</evidence>
<comment type="subcellular location">
    <subcellularLocation>
        <location evidence="1">Cell membrane</location>
        <topology evidence="1">Single-pass type I membrane protein</topology>
    </subcellularLocation>
</comment>
<keyword evidence="14" id="KW-1015">Disulfide bond</keyword>
<keyword evidence="3 19" id="KW-0723">Serine/threonine-protein kinase</keyword>
<keyword evidence="26" id="KW-1185">Reference proteome</keyword>
<evidence type="ECO:0000256" key="10">
    <source>
        <dbReference type="ARBA" id="ARBA00022777"/>
    </source>
</evidence>
<evidence type="ECO:0000256" key="7">
    <source>
        <dbReference type="ARBA" id="ARBA00022734"/>
    </source>
</evidence>
<feature type="domain" description="Bulb-type lectin" evidence="23">
    <location>
        <begin position="103"/>
        <end position="228"/>
    </location>
</feature>
<organism evidence="25 26">
    <name type="scientific">Psophocarpus tetragonolobus</name>
    <name type="common">Winged bean</name>
    <name type="synonym">Dolichos tetragonolobus</name>
    <dbReference type="NCBI Taxonomy" id="3891"/>
    <lineage>
        <taxon>Eukaryota</taxon>
        <taxon>Viridiplantae</taxon>
        <taxon>Streptophyta</taxon>
        <taxon>Embryophyta</taxon>
        <taxon>Tracheophyta</taxon>
        <taxon>Spermatophyta</taxon>
        <taxon>Magnoliopsida</taxon>
        <taxon>eudicotyledons</taxon>
        <taxon>Gunneridae</taxon>
        <taxon>Pentapetalae</taxon>
        <taxon>rosids</taxon>
        <taxon>fabids</taxon>
        <taxon>Fabales</taxon>
        <taxon>Fabaceae</taxon>
        <taxon>Papilionoideae</taxon>
        <taxon>50 kb inversion clade</taxon>
        <taxon>NPAAA clade</taxon>
        <taxon>indigoferoid/millettioid clade</taxon>
        <taxon>Phaseoleae</taxon>
        <taxon>Psophocarpus</taxon>
    </lineage>
</organism>
<evidence type="ECO:0000256" key="5">
    <source>
        <dbReference type="ARBA" id="ARBA00022692"/>
    </source>
</evidence>
<evidence type="ECO:0000256" key="14">
    <source>
        <dbReference type="ARBA" id="ARBA00023157"/>
    </source>
</evidence>
<dbReference type="GO" id="GO:0005524">
    <property type="term" value="F:ATP binding"/>
    <property type="evidence" value="ECO:0007669"/>
    <property type="project" value="UniProtKB-KW"/>
</dbReference>
<comment type="similarity">
    <text evidence="19">Belongs to the protein kinase superfamily. Ser/Thr protein kinase family.</text>
</comment>
<dbReference type="Gene3D" id="1.10.510.10">
    <property type="entry name" value="Transferase(Phosphotransferase) domain 1"/>
    <property type="match status" value="1"/>
</dbReference>
<dbReference type="GO" id="GO:0005886">
    <property type="term" value="C:plasma membrane"/>
    <property type="evidence" value="ECO:0007669"/>
    <property type="project" value="UniProtKB-SubCell"/>
</dbReference>
<feature type="domain" description="Protein kinase" evidence="22">
    <location>
        <begin position="540"/>
        <end position="808"/>
    </location>
</feature>
<evidence type="ECO:0000256" key="17">
    <source>
        <dbReference type="ARBA" id="ARBA00047899"/>
    </source>
</evidence>
<name>A0AAN9SAZ3_PSOTE</name>
<feature type="region of interest" description="Disordered" evidence="20">
    <location>
        <begin position="1"/>
        <end position="26"/>
    </location>
</feature>
<dbReference type="AlphaFoldDB" id="A0AAN9SAZ3"/>
<gene>
    <name evidence="25" type="ORF">VNO78_21334</name>
</gene>
<dbReference type="EC" id="2.7.11.1" evidence="19"/>
<dbReference type="PANTHER" id="PTHR47974:SF10">
    <property type="entry name" value="RECEPTOR-LIKE SERINE_THREONINE-PROTEIN KINASE"/>
    <property type="match status" value="1"/>
</dbReference>
<dbReference type="InterPro" id="IPR011009">
    <property type="entry name" value="Kinase-like_dom_sf"/>
</dbReference>
<evidence type="ECO:0000256" key="16">
    <source>
        <dbReference type="ARBA" id="ARBA00023180"/>
    </source>
</evidence>
<evidence type="ECO:0000256" key="13">
    <source>
        <dbReference type="ARBA" id="ARBA00023136"/>
    </source>
</evidence>
<dbReference type="PROSITE" id="PS50948">
    <property type="entry name" value="PAN"/>
    <property type="match status" value="1"/>
</dbReference>
<comment type="catalytic activity">
    <reaction evidence="18 19">
        <text>L-seryl-[protein] + ATP = O-phospho-L-seryl-[protein] + ADP + H(+)</text>
        <dbReference type="Rhea" id="RHEA:17989"/>
        <dbReference type="Rhea" id="RHEA-COMP:9863"/>
        <dbReference type="Rhea" id="RHEA-COMP:11604"/>
        <dbReference type="ChEBI" id="CHEBI:15378"/>
        <dbReference type="ChEBI" id="CHEBI:29999"/>
        <dbReference type="ChEBI" id="CHEBI:30616"/>
        <dbReference type="ChEBI" id="CHEBI:83421"/>
        <dbReference type="ChEBI" id="CHEBI:456216"/>
        <dbReference type="EC" id="2.7.11.1"/>
    </reaction>
</comment>
<dbReference type="Proteomes" id="UP001386955">
    <property type="component" value="Unassembled WGS sequence"/>
</dbReference>
<keyword evidence="12 21" id="KW-1133">Transmembrane helix</keyword>
<reference evidence="25 26" key="1">
    <citation type="submission" date="2024-01" db="EMBL/GenBank/DDBJ databases">
        <title>The genomes of 5 underutilized Papilionoideae crops provide insights into root nodulation and disease resistanc.</title>
        <authorList>
            <person name="Jiang F."/>
        </authorList>
    </citation>
    <scope>NUCLEOTIDE SEQUENCE [LARGE SCALE GENOMIC DNA]</scope>
    <source>
        <strain evidence="25">DUOXIRENSHENG_FW03</strain>
        <tissue evidence="25">Leaves</tissue>
    </source>
</reference>
<keyword evidence="9 19" id="KW-0547">Nucleotide-binding</keyword>
<dbReference type="GO" id="GO:0030246">
    <property type="term" value="F:carbohydrate binding"/>
    <property type="evidence" value="ECO:0007669"/>
    <property type="project" value="UniProtKB-KW"/>
</dbReference>
<keyword evidence="5 21" id="KW-0812">Transmembrane</keyword>
<evidence type="ECO:0000259" key="22">
    <source>
        <dbReference type="PROSITE" id="PS50011"/>
    </source>
</evidence>
<evidence type="ECO:0000256" key="6">
    <source>
        <dbReference type="ARBA" id="ARBA00022729"/>
    </source>
</evidence>
<keyword evidence="16" id="KW-0325">Glycoprotein</keyword>
<dbReference type="InterPro" id="IPR001245">
    <property type="entry name" value="Ser-Thr/Tyr_kinase_cat_dom"/>
</dbReference>
<dbReference type="Pfam" id="PF01453">
    <property type="entry name" value="B_lectin"/>
    <property type="match status" value="1"/>
</dbReference>
<accession>A0AAN9SAZ3</accession>
<dbReference type="InterPro" id="IPR024171">
    <property type="entry name" value="SRK-like_kinase"/>
</dbReference>
<keyword evidence="7" id="KW-0430">Lectin</keyword>
<dbReference type="Gene3D" id="3.30.200.20">
    <property type="entry name" value="Phosphorylase Kinase, domain 1"/>
    <property type="match status" value="1"/>
</dbReference>
<dbReference type="InterPro" id="IPR000858">
    <property type="entry name" value="S_locus_glycoprot_dom"/>
</dbReference>
<sequence length="837" mass="93507">MKKKLAGEDAESSVTKRTHMRKKKRTKLIRSDSSVFLLRKVLLAAVKYISCYLVPNSFFSTPLGSFEDFFLIPSNLLENCLLRSPFLLCIFIGLLIHSVLGAEIPLGSKLSVVDNDFWVSSNDDFAIGFFSIPDQPNQFSVGIRFNSQSIPYSQQTVVWIVGGHDTVGNMSYFELTQEGELVLFDSLKKDYVWTSETGNGSVASASLLDSGNLVLMDKDEHIIWQTFDTPSDTLLPEQSLVAKEVLRAAPASKNSKASYYTLHMNAFGHLELHWESGVIYWISESPSASNLSAFLTNSGALQLRDRSMKPVWSVFGEDHNDPVKYRYLRLDVDGNLRLYSWVESLGSWRSVWQAVENQCKVFATCGELGVCVFNASGSAECKCPFEVSEGNKCLVPSVGECQSGVNMIAYKNTYMYAFYPPDNSFITSSLQHCQQLCLNDTQCTAATFSNDGTPQCSIKKTGYVTGYSDPSVSSISFVKRCSAPFAVNPGLTKSPPSKLPSKLCVPCLIGAATGTFFILVILQLGFVFFIYRRKNSTRKKTTLASTGTNSKGLIVLSFSEIKSLTGDFKNQIGPKVFKGLLPNNHPIAVKDLNAPIEERKFRSAVIKMSSIHHKNLVKLEGYCCEFDHRFLVYEYCKKGSVDKYIDDPALCRMLTWKKRVEICSSVAKAICYLHSGCREFISHGNLNCENVLLDENLGAKVTEFGFAIADGKATYCGLSAEKDVEDFGKLVLTLLTGCHDHDRVELCEWAYKEWMEERVANVVDRRMERAYNSDELERVLRIAFWCLQMDERRRPSMGEVVRVLDGTLSVDPPPPPFAFQSPLQVDDSEENGSELEV</sequence>
<evidence type="ECO:0000313" key="25">
    <source>
        <dbReference type="EMBL" id="KAK7392884.1"/>
    </source>
</evidence>
<dbReference type="SUPFAM" id="SSF56112">
    <property type="entry name" value="Protein kinase-like (PK-like)"/>
    <property type="match status" value="1"/>
</dbReference>
<keyword evidence="4 19" id="KW-0808">Transferase</keyword>
<dbReference type="InterPro" id="IPR000719">
    <property type="entry name" value="Prot_kinase_dom"/>
</dbReference>
<evidence type="ECO:0000256" key="8">
    <source>
        <dbReference type="ARBA" id="ARBA00022737"/>
    </source>
</evidence>
<dbReference type="FunFam" id="1.10.510.10:FF:001016">
    <property type="entry name" value="G-type lectin S-receptor-like serine/threonine-protein kinase SD3-1"/>
    <property type="match status" value="1"/>
</dbReference>
<dbReference type="Pfam" id="PF07714">
    <property type="entry name" value="PK_Tyr_Ser-Thr"/>
    <property type="match status" value="1"/>
</dbReference>
<feature type="domain" description="Apple" evidence="24">
    <location>
        <begin position="401"/>
        <end position="481"/>
    </location>
</feature>
<feature type="region of interest" description="Disordered" evidence="20">
    <location>
        <begin position="811"/>
        <end position="837"/>
    </location>
</feature>
<dbReference type="Pfam" id="PF00954">
    <property type="entry name" value="S_locus_glycop"/>
    <property type="match status" value="1"/>
</dbReference>
<feature type="compositionally biased region" description="Basic residues" evidence="20">
    <location>
        <begin position="16"/>
        <end position="26"/>
    </location>
</feature>
<evidence type="ECO:0000256" key="2">
    <source>
        <dbReference type="ARBA" id="ARBA00022475"/>
    </source>
</evidence>
<dbReference type="GO" id="GO:0048544">
    <property type="term" value="P:recognition of pollen"/>
    <property type="evidence" value="ECO:0007669"/>
    <property type="project" value="InterPro"/>
</dbReference>
<evidence type="ECO:0000313" key="26">
    <source>
        <dbReference type="Proteomes" id="UP001386955"/>
    </source>
</evidence>
<dbReference type="CDD" id="cd00028">
    <property type="entry name" value="B_lectin"/>
    <property type="match status" value="1"/>
</dbReference>
<dbReference type="FunFam" id="3.30.200.20:FF:000798">
    <property type="entry name" value="G-type lectin S-receptor-like serine/threonine-protein kinase SD3-1"/>
    <property type="match status" value="1"/>
</dbReference>
<evidence type="ECO:0000256" key="9">
    <source>
        <dbReference type="ARBA" id="ARBA00022741"/>
    </source>
</evidence>
<feature type="compositionally biased region" description="Acidic residues" evidence="20">
    <location>
        <begin position="826"/>
        <end position="837"/>
    </location>
</feature>
<evidence type="ECO:0000256" key="18">
    <source>
        <dbReference type="ARBA" id="ARBA00048679"/>
    </source>
</evidence>
<dbReference type="EMBL" id="JAYMYS010000005">
    <property type="protein sequence ID" value="KAK7392884.1"/>
    <property type="molecule type" value="Genomic_DNA"/>
</dbReference>
<evidence type="ECO:0000256" key="4">
    <source>
        <dbReference type="ARBA" id="ARBA00022679"/>
    </source>
</evidence>
<keyword evidence="13 21" id="KW-0472">Membrane</keyword>